<dbReference type="STRING" id="1524254.PHACT_11320"/>
<dbReference type="PANTHER" id="PTHR43133:SF51">
    <property type="entry name" value="RNA POLYMERASE SIGMA FACTOR"/>
    <property type="match status" value="1"/>
</dbReference>
<keyword evidence="4 6" id="KW-0238">DNA-binding</keyword>
<evidence type="ECO:0000313" key="10">
    <source>
        <dbReference type="Proteomes" id="UP000175669"/>
    </source>
</evidence>
<accession>A0A1E8CN04</accession>
<dbReference type="RefSeq" id="WP_070117869.1">
    <property type="nucleotide sequence ID" value="NZ_CAXATG010000003.1"/>
</dbReference>
<dbReference type="SUPFAM" id="SSF88946">
    <property type="entry name" value="Sigma2 domain of RNA polymerase sigma factors"/>
    <property type="match status" value="1"/>
</dbReference>
<dbReference type="InterPro" id="IPR000838">
    <property type="entry name" value="RNA_pol_sigma70_ECF_CS"/>
</dbReference>
<keyword evidence="3 6" id="KW-0731">Sigma factor</keyword>
<feature type="domain" description="RNA polymerase sigma factor 70 region 4 type 2" evidence="8">
    <location>
        <begin position="115"/>
        <end position="167"/>
    </location>
</feature>
<dbReference type="GO" id="GO:0003677">
    <property type="term" value="F:DNA binding"/>
    <property type="evidence" value="ECO:0007669"/>
    <property type="project" value="UniProtKB-KW"/>
</dbReference>
<evidence type="ECO:0000313" key="9">
    <source>
        <dbReference type="EMBL" id="OFE13652.1"/>
    </source>
</evidence>
<comment type="caution">
    <text evidence="9">The sequence shown here is derived from an EMBL/GenBank/DDBJ whole genome shotgun (WGS) entry which is preliminary data.</text>
</comment>
<dbReference type="EMBL" id="MASR01000001">
    <property type="protein sequence ID" value="OFE13652.1"/>
    <property type="molecule type" value="Genomic_DNA"/>
</dbReference>
<dbReference type="InterPro" id="IPR036388">
    <property type="entry name" value="WH-like_DNA-bd_sf"/>
</dbReference>
<name>A0A1E8CN04_9GAMM</name>
<gene>
    <name evidence="9" type="ORF">PHACT_11320</name>
</gene>
<dbReference type="InterPro" id="IPR014284">
    <property type="entry name" value="RNA_pol_sigma-70_dom"/>
</dbReference>
<dbReference type="AlphaFoldDB" id="A0A1E8CN04"/>
<evidence type="ECO:0000256" key="2">
    <source>
        <dbReference type="ARBA" id="ARBA00023015"/>
    </source>
</evidence>
<evidence type="ECO:0000256" key="4">
    <source>
        <dbReference type="ARBA" id="ARBA00023125"/>
    </source>
</evidence>
<evidence type="ECO:0000256" key="1">
    <source>
        <dbReference type="ARBA" id="ARBA00010641"/>
    </source>
</evidence>
<dbReference type="CDD" id="cd06171">
    <property type="entry name" value="Sigma70_r4"/>
    <property type="match status" value="1"/>
</dbReference>
<keyword evidence="10" id="KW-1185">Reference proteome</keyword>
<keyword evidence="5 6" id="KW-0804">Transcription</keyword>
<dbReference type="PROSITE" id="PS01063">
    <property type="entry name" value="SIGMA70_ECF"/>
    <property type="match status" value="1"/>
</dbReference>
<dbReference type="Gene3D" id="1.10.10.10">
    <property type="entry name" value="Winged helix-like DNA-binding domain superfamily/Winged helix DNA-binding domain"/>
    <property type="match status" value="1"/>
</dbReference>
<dbReference type="GO" id="GO:0006352">
    <property type="term" value="P:DNA-templated transcription initiation"/>
    <property type="evidence" value="ECO:0007669"/>
    <property type="project" value="InterPro"/>
</dbReference>
<dbReference type="Gene3D" id="1.10.1740.10">
    <property type="match status" value="1"/>
</dbReference>
<comment type="similarity">
    <text evidence="1 6">Belongs to the sigma-70 factor family. ECF subfamily.</text>
</comment>
<dbReference type="GO" id="GO:0016987">
    <property type="term" value="F:sigma factor activity"/>
    <property type="evidence" value="ECO:0007669"/>
    <property type="project" value="UniProtKB-KW"/>
</dbReference>
<dbReference type="InterPro" id="IPR013324">
    <property type="entry name" value="RNA_pol_sigma_r3/r4-like"/>
</dbReference>
<feature type="domain" description="RNA polymerase sigma-70 region 2" evidence="7">
    <location>
        <begin position="23"/>
        <end position="87"/>
    </location>
</feature>
<dbReference type="OrthoDB" id="9803470at2"/>
<evidence type="ECO:0000259" key="8">
    <source>
        <dbReference type="Pfam" id="PF08281"/>
    </source>
</evidence>
<organism evidence="9 10">
    <name type="scientific">Pseudohongiella acticola</name>
    <dbReference type="NCBI Taxonomy" id="1524254"/>
    <lineage>
        <taxon>Bacteria</taxon>
        <taxon>Pseudomonadati</taxon>
        <taxon>Pseudomonadota</taxon>
        <taxon>Gammaproteobacteria</taxon>
        <taxon>Pseudomonadales</taxon>
        <taxon>Pseudohongiellaceae</taxon>
        <taxon>Pseudohongiella</taxon>
    </lineage>
</organism>
<dbReference type="InterPro" id="IPR007627">
    <property type="entry name" value="RNA_pol_sigma70_r2"/>
</dbReference>
<reference evidence="10" key="1">
    <citation type="submission" date="2016-07" db="EMBL/GenBank/DDBJ databases">
        <authorList>
            <person name="Florea S."/>
            <person name="Webb J.S."/>
            <person name="Jaromczyk J."/>
            <person name="Schardl C.L."/>
        </authorList>
    </citation>
    <scope>NUCLEOTIDE SEQUENCE [LARGE SCALE GENOMIC DNA]</scope>
    <source>
        <strain evidence="10">KCTC 42131</strain>
    </source>
</reference>
<sequence>MSKSPVQGRNNSDSDRRRRYEALVDELYQDVFRYAFWLTRNRGIAEDLVQETFLRAWRSFDSLQSEKAAKAWLFTILRRENARQYERYRPELVDIDDVSVADEGTPEPDNRQNQVELHQAIMRLGKDYRDPLLLQVIGGFSGKEIADILDLNNNTVMTRLFRARSKLKTILSPDTGAEDAGEDLTDKITD</sequence>
<evidence type="ECO:0000259" key="7">
    <source>
        <dbReference type="Pfam" id="PF04542"/>
    </source>
</evidence>
<dbReference type="SUPFAM" id="SSF88659">
    <property type="entry name" value="Sigma3 and sigma4 domains of RNA polymerase sigma factors"/>
    <property type="match status" value="1"/>
</dbReference>
<keyword evidence="2 6" id="KW-0805">Transcription regulation</keyword>
<dbReference type="NCBIfam" id="NF009170">
    <property type="entry name" value="PRK12517.1"/>
    <property type="match status" value="1"/>
</dbReference>
<dbReference type="PANTHER" id="PTHR43133">
    <property type="entry name" value="RNA POLYMERASE ECF-TYPE SIGMA FACTO"/>
    <property type="match status" value="1"/>
</dbReference>
<dbReference type="InterPro" id="IPR013249">
    <property type="entry name" value="RNA_pol_sigma70_r4_t2"/>
</dbReference>
<evidence type="ECO:0000256" key="5">
    <source>
        <dbReference type="ARBA" id="ARBA00023163"/>
    </source>
</evidence>
<dbReference type="Proteomes" id="UP000175669">
    <property type="component" value="Unassembled WGS sequence"/>
</dbReference>
<dbReference type="InterPro" id="IPR039425">
    <property type="entry name" value="RNA_pol_sigma-70-like"/>
</dbReference>
<protein>
    <recommendedName>
        <fullName evidence="6">RNA polymerase sigma factor</fullName>
    </recommendedName>
</protein>
<dbReference type="Pfam" id="PF08281">
    <property type="entry name" value="Sigma70_r4_2"/>
    <property type="match status" value="1"/>
</dbReference>
<evidence type="ECO:0000256" key="3">
    <source>
        <dbReference type="ARBA" id="ARBA00023082"/>
    </source>
</evidence>
<dbReference type="Pfam" id="PF04542">
    <property type="entry name" value="Sigma70_r2"/>
    <property type="match status" value="1"/>
</dbReference>
<dbReference type="NCBIfam" id="TIGR02937">
    <property type="entry name" value="sigma70-ECF"/>
    <property type="match status" value="1"/>
</dbReference>
<proteinExistence type="inferred from homology"/>
<evidence type="ECO:0000256" key="6">
    <source>
        <dbReference type="RuleBase" id="RU000716"/>
    </source>
</evidence>
<dbReference type="InterPro" id="IPR013325">
    <property type="entry name" value="RNA_pol_sigma_r2"/>
</dbReference>